<evidence type="ECO:0000259" key="2">
    <source>
        <dbReference type="Pfam" id="PF24864"/>
    </source>
</evidence>
<sequence>MLRRDKQMSEYQALRDYPHLSRDYEGKGEPKIMAFNFTKSKENHPRRLPRRRRRTISPPPIRPQKRKRNMTESLSQSSCPSESFLLTRLPRGVRQLVWEAALGGLRLHIIQRHKRRLGHIVCPQLDSCVICNEKVAQPVKGDIAQVTGSLIALPMVCRQMYRETIDVLYGRNTFEFSNAWTLSYLQSTILRHRWDNIRQIEIRWRPPSGRVQDSKAGVISYYKAADQIVWKDTCRIIKDMGGLKHFRLQVCGLDVLSTKWSEFLGPPGHLDMNGTWETHLQRASWRGSFLL</sequence>
<protein>
    <recommendedName>
        <fullName evidence="2">DUF7730 domain-containing protein</fullName>
    </recommendedName>
</protein>
<dbReference type="PANTHER" id="PTHR38790:SF9">
    <property type="entry name" value="F-BOX DOMAIN-CONTAINING PROTEIN"/>
    <property type="match status" value="1"/>
</dbReference>
<reference evidence="3" key="1">
    <citation type="journal article" date="2023" name="IMA Fungus">
        <title>Comparative genomic study of the Penicillium genus elucidates a diverse pangenome and 15 lateral gene transfer events.</title>
        <authorList>
            <person name="Petersen C."/>
            <person name="Sorensen T."/>
            <person name="Nielsen M.R."/>
            <person name="Sondergaard T.E."/>
            <person name="Sorensen J.L."/>
            <person name="Fitzpatrick D.A."/>
            <person name="Frisvad J.C."/>
            <person name="Nielsen K.L."/>
        </authorList>
    </citation>
    <scope>NUCLEOTIDE SEQUENCE</scope>
    <source>
        <strain evidence="3">IBT 15450</strain>
    </source>
</reference>
<feature type="domain" description="DUF7730" evidence="2">
    <location>
        <begin position="82"/>
        <end position="260"/>
    </location>
</feature>
<comment type="caution">
    <text evidence="3">The sequence shown here is derived from an EMBL/GenBank/DDBJ whole genome shotgun (WGS) entry which is preliminary data.</text>
</comment>
<evidence type="ECO:0000313" key="3">
    <source>
        <dbReference type="EMBL" id="KAJ6041633.1"/>
    </source>
</evidence>
<dbReference type="Proteomes" id="UP001219568">
    <property type="component" value="Unassembled WGS sequence"/>
</dbReference>
<dbReference type="InterPro" id="IPR056632">
    <property type="entry name" value="DUF7730"/>
</dbReference>
<evidence type="ECO:0000256" key="1">
    <source>
        <dbReference type="SAM" id="MobiDB-lite"/>
    </source>
</evidence>
<organism evidence="3 4">
    <name type="scientific">Penicillium canescens</name>
    <dbReference type="NCBI Taxonomy" id="5083"/>
    <lineage>
        <taxon>Eukaryota</taxon>
        <taxon>Fungi</taxon>
        <taxon>Dikarya</taxon>
        <taxon>Ascomycota</taxon>
        <taxon>Pezizomycotina</taxon>
        <taxon>Eurotiomycetes</taxon>
        <taxon>Eurotiomycetidae</taxon>
        <taxon>Eurotiales</taxon>
        <taxon>Aspergillaceae</taxon>
        <taxon>Penicillium</taxon>
    </lineage>
</organism>
<name>A0AAD6IBK8_PENCN</name>
<dbReference type="PANTHER" id="PTHR38790">
    <property type="entry name" value="2EXR DOMAIN-CONTAINING PROTEIN-RELATED"/>
    <property type="match status" value="1"/>
</dbReference>
<evidence type="ECO:0000313" key="4">
    <source>
        <dbReference type="Proteomes" id="UP001219568"/>
    </source>
</evidence>
<proteinExistence type="predicted"/>
<feature type="compositionally biased region" description="Basic residues" evidence="1">
    <location>
        <begin position="46"/>
        <end position="55"/>
    </location>
</feature>
<dbReference type="Pfam" id="PF24864">
    <property type="entry name" value="DUF7730"/>
    <property type="match status" value="1"/>
</dbReference>
<accession>A0AAD6IBK8</accession>
<reference evidence="3" key="2">
    <citation type="submission" date="2023-01" db="EMBL/GenBank/DDBJ databases">
        <authorList>
            <person name="Petersen C."/>
        </authorList>
    </citation>
    <scope>NUCLEOTIDE SEQUENCE</scope>
    <source>
        <strain evidence="3">IBT 15450</strain>
    </source>
</reference>
<dbReference type="AlphaFoldDB" id="A0AAD6IBK8"/>
<feature type="region of interest" description="Disordered" evidence="1">
    <location>
        <begin position="40"/>
        <end position="76"/>
    </location>
</feature>
<dbReference type="EMBL" id="JAQJZL010000005">
    <property type="protein sequence ID" value="KAJ6041633.1"/>
    <property type="molecule type" value="Genomic_DNA"/>
</dbReference>
<gene>
    <name evidence="3" type="ORF">N7460_007023</name>
</gene>
<keyword evidence="4" id="KW-1185">Reference proteome</keyword>